<accession>A0A382UB85</accession>
<gene>
    <name evidence="2" type="ORF">METZ01_LOCUS383792</name>
</gene>
<feature type="non-terminal residue" evidence="2">
    <location>
        <position position="215"/>
    </location>
</feature>
<dbReference type="Pfam" id="PF13439">
    <property type="entry name" value="Glyco_transf_4"/>
    <property type="match status" value="1"/>
</dbReference>
<reference evidence="2" key="1">
    <citation type="submission" date="2018-05" db="EMBL/GenBank/DDBJ databases">
        <authorList>
            <person name="Lanie J.A."/>
            <person name="Ng W.-L."/>
            <person name="Kazmierczak K.M."/>
            <person name="Andrzejewski T.M."/>
            <person name="Davidsen T.M."/>
            <person name="Wayne K.J."/>
            <person name="Tettelin H."/>
            <person name="Glass J.I."/>
            <person name="Rusch D."/>
            <person name="Podicherti R."/>
            <person name="Tsui H.-C.T."/>
            <person name="Winkler M.E."/>
        </authorList>
    </citation>
    <scope>NUCLEOTIDE SEQUENCE</scope>
</reference>
<dbReference type="EMBL" id="UINC01142546">
    <property type="protein sequence ID" value="SVD30938.1"/>
    <property type="molecule type" value="Genomic_DNA"/>
</dbReference>
<protein>
    <recommendedName>
        <fullName evidence="1">Glycosyltransferase subfamily 4-like N-terminal domain-containing protein</fullName>
    </recommendedName>
</protein>
<name>A0A382UB85_9ZZZZ</name>
<dbReference type="InterPro" id="IPR028098">
    <property type="entry name" value="Glyco_trans_4-like_N"/>
</dbReference>
<feature type="domain" description="Glycosyltransferase subfamily 4-like N-terminal" evidence="1">
    <location>
        <begin position="8"/>
        <end position="150"/>
    </location>
</feature>
<sequence length="215" mass="24687">MQVLMGGLSEGLLNHGPVKVFAFEYPNAENYDKNSSLNIERVRGIKLFRKYRKANLVNNFINENPNIRAIITDHWKSLELLKEGHLNRFKTICLLHSKEINHEKGSSLNKRMLKSTDKAKFIIANSHFTKELAIKVGISSAKIHVIFPGIQKPKIIDNECKIQAEKFYMDSFPKIITVARLDKRKGHDKILMLIKNLKTKFPKIKYVCVGRGEEG</sequence>
<evidence type="ECO:0000259" key="1">
    <source>
        <dbReference type="Pfam" id="PF13439"/>
    </source>
</evidence>
<evidence type="ECO:0000313" key="2">
    <source>
        <dbReference type="EMBL" id="SVD30938.1"/>
    </source>
</evidence>
<dbReference type="Gene3D" id="3.40.50.2000">
    <property type="entry name" value="Glycogen Phosphorylase B"/>
    <property type="match status" value="2"/>
</dbReference>
<dbReference type="SUPFAM" id="SSF53756">
    <property type="entry name" value="UDP-Glycosyltransferase/glycogen phosphorylase"/>
    <property type="match status" value="1"/>
</dbReference>
<proteinExistence type="predicted"/>
<organism evidence="2">
    <name type="scientific">marine metagenome</name>
    <dbReference type="NCBI Taxonomy" id="408172"/>
    <lineage>
        <taxon>unclassified sequences</taxon>
        <taxon>metagenomes</taxon>
        <taxon>ecological metagenomes</taxon>
    </lineage>
</organism>
<dbReference type="AlphaFoldDB" id="A0A382UB85"/>